<comment type="caution">
    <text evidence="1">The sequence shown here is derived from an EMBL/GenBank/DDBJ whole genome shotgun (WGS) entry which is preliminary data.</text>
</comment>
<proteinExistence type="predicted"/>
<organism evidence="1 2">
    <name type="scientific">Pseudonocardia alaniniphila</name>
    <dbReference type="NCBI Taxonomy" id="75291"/>
    <lineage>
        <taxon>Bacteria</taxon>
        <taxon>Bacillati</taxon>
        <taxon>Actinomycetota</taxon>
        <taxon>Actinomycetes</taxon>
        <taxon>Pseudonocardiales</taxon>
        <taxon>Pseudonocardiaceae</taxon>
        <taxon>Pseudonocardia</taxon>
    </lineage>
</organism>
<gene>
    <name evidence="1" type="ORF">MMF94_35035</name>
</gene>
<evidence type="ECO:0000313" key="1">
    <source>
        <dbReference type="EMBL" id="MCH6170946.1"/>
    </source>
</evidence>
<dbReference type="Proteomes" id="UP001299970">
    <property type="component" value="Unassembled WGS sequence"/>
</dbReference>
<reference evidence="1 2" key="1">
    <citation type="submission" date="2022-03" db="EMBL/GenBank/DDBJ databases">
        <title>Pseudonocardia alaer sp. nov., a novel actinomycete isolated from reed forest soil.</title>
        <authorList>
            <person name="Wang L."/>
        </authorList>
    </citation>
    <scope>NUCLEOTIDE SEQUENCE [LARGE SCALE GENOMIC DNA]</scope>
    <source>
        <strain evidence="1 2">Y-16303</strain>
    </source>
</reference>
<accession>A0ABS9TRT8</accession>
<name>A0ABS9TRT8_9PSEU</name>
<dbReference type="RefSeq" id="WP_241041754.1">
    <property type="nucleotide sequence ID" value="NZ_BAAAJF010000029.1"/>
</dbReference>
<sequence length="81" mass="9110">MIDVWGRPPVSSAVPGPELPIWRPTLAEVGARDSARVPDLQGHRHVLRLVVVPDGHEEPENARRFVAGRDLINVVDKTRWF</sequence>
<evidence type="ECO:0000313" key="2">
    <source>
        <dbReference type="Proteomes" id="UP001299970"/>
    </source>
</evidence>
<evidence type="ECO:0008006" key="3">
    <source>
        <dbReference type="Google" id="ProtNLM"/>
    </source>
</evidence>
<dbReference type="EMBL" id="JAKXMK010000038">
    <property type="protein sequence ID" value="MCH6170946.1"/>
    <property type="molecule type" value="Genomic_DNA"/>
</dbReference>
<protein>
    <recommendedName>
        <fullName evidence="3">Suppressor of fused protein SUFU</fullName>
    </recommendedName>
</protein>
<keyword evidence="2" id="KW-1185">Reference proteome</keyword>